<proteinExistence type="predicted"/>
<keyword evidence="1 4" id="KW-0238">DNA-binding</keyword>
<evidence type="ECO:0000256" key="2">
    <source>
        <dbReference type="SAM" id="MobiDB-lite"/>
    </source>
</evidence>
<gene>
    <name evidence="4" type="ORF">SAMN04488073_2295</name>
</gene>
<evidence type="ECO:0000256" key="1">
    <source>
        <dbReference type="ARBA" id="ARBA00023125"/>
    </source>
</evidence>
<organism evidence="4 5">
    <name type="scientific">Marinobacter gudaonensis</name>
    <dbReference type="NCBI Taxonomy" id="375760"/>
    <lineage>
        <taxon>Bacteria</taxon>
        <taxon>Pseudomonadati</taxon>
        <taxon>Pseudomonadota</taxon>
        <taxon>Gammaproteobacteria</taxon>
        <taxon>Pseudomonadales</taxon>
        <taxon>Marinobacteraceae</taxon>
        <taxon>Marinobacter</taxon>
    </lineage>
</organism>
<dbReference type="GO" id="GO:0003677">
    <property type="term" value="F:DNA binding"/>
    <property type="evidence" value="ECO:0007669"/>
    <property type="project" value="UniProtKB-KW"/>
</dbReference>
<dbReference type="EMBL" id="FOYV01000001">
    <property type="protein sequence ID" value="SFR49456.1"/>
    <property type="molecule type" value="Genomic_DNA"/>
</dbReference>
<name>A0A1I6H4M8_9GAMM</name>
<dbReference type="SUPFAM" id="SSF47413">
    <property type="entry name" value="lambda repressor-like DNA-binding domains"/>
    <property type="match status" value="1"/>
</dbReference>
<dbReference type="RefSeq" id="WP_091989798.1">
    <property type="nucleotide sequence ID" value="NZ_FOYV01000001.1"/>
</dbReference>
<dbReference type="PROSITE" id="PS50943">
    <property type="entry name" value="HTH_CROC1"/>
    <property type="match status" value="1"/>
</dbReference>
<evidence type="ECO:0000313" key="5">
    <source>
        <dbReference type="Proteomes" id="UP000199290"/>
    </source>
</evidence>
<dbReference type="STRING" id="375760.SAMN04488073_2295"/>
<dbReference type="InterPro" id="IPR050807">
    <property type="entry name" value="TransReg_Diox_bact_type"/>
</dbReference>
<feature type="region of interest" description="Disordered" evidence="2">
    <location>
        <begin position="110"/>
        <end position="136"/>
    </location>
</feature>
<dbReference type="PANTHER" id="PTHR46797:SF1">
    <property type="entry name" value="METHYLPHOSPHONATE SYNTHASE"/>
    <property type="match status" value="1"/>
</dbReference>
<evidence type="ECO:0000313" key="4">
    <source>
        <dbReference type="EMBL" id="SFR49456.1"/>
    </source>
</evidence>
<dbReference type="AlphaFoldDB" id="A0A1I6H4M8"/>
<dbReference type="CDD" id="cd00093">
    <property type="entry name" value="HTH_XRE"/>
    <property type="match status" value="1"/>
</dbReference>
<keyword evidence="5" id="KW-1185">Reference proteome</keyword>
<feature type="domain" description="HTH cro/C1-type" evidence="3">
    <location>
        <begin position="7"/>
        <end position="61"/>
    </location>
</feature>
<dbReference type="Proteomes" id="UP000199290">
    <property type="component" value="Unassembled WGS sequence"/>
</dbReference>
<protein>
    <submittedName>
        <fullName evidence="4">DNA-binding transcriptional regulator, XRE-family HTH domain</fullName>
    </submittedName>
</protein>
<dbReference type="GO" id="GO:0003700">
    <property type="term" value="F:DNA-binding transcription factor activity"/>
    <property type="evidence" value="ECO:0007669"/>
    <property type="project" value="TreeGrafter"/>
</dbReference>
<dbReference type="GO" id="GO:0005829">
    <property type="term" value="C:cytosol"/>
    <property type="evidence" value="ECO:0007669"/>
    <property type="project" value="TreeGrafter"/>
</dbReference>
<dbReference type="PANTHER" id="PTHR46797">
    <property type="entry name" value="HTH-TYPE TRANSCRIPTIONAL REGULATOR"/>
    <property type="match status" value="1"/>
</dbReference>
<accession>A0A1I6H4M8</accession>
<dbReference type="OrthoDB" id="7025825at2"/>
<sequence>MNLGQAIRRLRKQQGMTLAELAQRCDSHVGNLSRIERGLAKPSLELLYRLAEALNLAVADIFSIAERKQPDTKQDALNAAFVLLPDADRVLLLEFARLLKRRHHLQAEAGNAERIDASAQSAPLAPHLSGPEETPS</sequence>
<dbReference type="InterPro" id="IPR001387">
    <property type="entry name" value="Cro/C1-type_HTH"/>
</dbReference>
<dbReference type="Pfam" id="PF01381">
    <property type="entry name" value="HTH_3"/>
    <property type="match status" value="1"/>
</dbReference>
<reference evidence="5" key="1">
    <citation type="submission" date="2016-10" db="EMBL/GenBank/DDBJ databases">
        <authorList>
            <person name="Varghese N."/>
            <person name="Submissions S."/>
        </authorList>
    </citation>
    <scope>NUCLEOTIDE SEQUENCE [LARGE SCALE GENOMIC DNA]</scope>
    <source>
        <strain evidence="5">CGMCC 1.6294</strain>
    </source>
</reference>
<dbReference type="Gene3D" id="1.10.260.40">
    <property type="entry name" value="lambda repressor-like DNA-binding domains"/>
    <property type="match status" value="1"/>
</dbReference>
<evidence type="ECO:0000259" key="3">
    <source>
        <dbReference type="PROSITE" id="PS50943"/>
    </source>
</evidence>
<dbReference type="SMART" id="SM00530">
    <property type="entry name" value="HTH_XRE"/>
    <property type="match status" value="1"/>
</dbReference>
<dbReference type="InterPro" id="IPR010982">
    <property type="entry name" value="Lambda_DNA-bd_dom_sf"/>
</dbReference>